<dbReference type="Proteomes" id="UP001373714">
    <property type="component" value="Unassembled WGS sequence"/>
</dbReference>
<dbReference type="InterPro" id="IPR036444">
    <property type="entry name" value="PLipase_A2_dom_sf"/>
</dbReference>
<reference evidence="3 4" key="1">
    <citation type="submission" date="2019-10" db="EMBL/GenBank/DDBJ databases">
        <authorList>
            <person name="Palmer J.M."/>
        </authorList>
    </citation>
    <scope>NUCLEOTIDE SEQUENCE [LARGE SCALE GENOMIC DNA]</scope>
    <source>
        <strain evidence="3 4">TWF730</strain>
    </source>
</reference>
<keyword evidence="2" id="KW-0732">Signal</keyword>
<dbReference type="EMBL" id="JAVHNS010000016">
    <property type="protein sequence ID" value="KAK6333754.1"/>
    <property type="molecule type" value="Genomic_DNA"/>
</dbReference>
<evidence type="ECO:0000256" key="1">
    <source>
        <dbReference type="SAM" id="MobiDB-lite"/>
    </source>
</evidence>
<dbReference type="GO" id="GO:0004623">
    <property type="term" value="F:phospholipase A2 activity"/>
    <property type="evidence" value="ECO:0007669"/>
    <property type="project" value="InterPro"/>
</dbReference>
<dbReference type="Gene3D" id="1.20.90.10">
    <property type="entry name" value="Phospholipase A2 domain"/>
    <property type="match status" value="1"/>
</dbReference>
<sequence length="252" mass="28997">MFRRNLFRLVIFATLTVSSQALPANSIPSDIELKYAKLKAENPFPAKEPYIHIENANDKPLATRRFLDTLKSSSDLIGAGNDKDNKPRDVKDPSCSSDAECWTNTAIFNTDLNDFIENHRNKGLNSPPLIYESDGCSVPPEVAKLFKIDKDFPYGYEFLNSCYRHDFGYRNYKAQDRFTPGNRERIDKQFEEDLLAQCKSQFPKANILHPDQFFKKKWCDTVAKVYYKFVRLCGGGECKVDEVVNLFKQIVH</sequence>
<evidence type="ECO:0000313" key="3">
    <source>
        <dbReference type="EMBL" id="KAK6333754.1"/>
    </source>
</evidence>
<feature type="chain" id="PRO_5044024233" evidence="2">
    <location>
        <begin position="22"/>
        <end position="252"/>
    </location>
</feature>
<dbReference type="SUPFAM" id="SSF48619">
    <property type="entry name" value="Phospholipase A2, PLA2"/>
    <property type="match status" value="1"/>
</dbReference>
<dbReference type="AlphaFoldDB" id="A0AAV9U0S9"/>
<dbReference type="GO" id="GO:0006644">
    <property type="term" value="P:phospholipid metabolic process"/>
    <property type="evidence" value="ECO:0007669"/>
    <property type="project" value="InterPro"/>
</dbReference>
<feature type="signal peptide" evidence="2">
    <location>
        <begin position="1"/>
        <end position="21"/>
    </location>
</feature>
<feature type="region of interest" description="Disordered" evidence="1">
    <location>
        <begin position="77"/>
        <end position="97"/>
    </location>
</feature>
<proteinExistence type="predicted"/>
<name>A0AAV9U0S9_9PEZI</name>
<comment type="caution">
    <text evidence="3">The sequence shown here is derived from an EMBL/GenBank/DDBJ whole genome shotgun (WGS) entry which is preliminary data.</text>
</comment>
<dbReference type="InterPro" id="IPR015141">
    <property type="entry name" value="PLipase_A2_prok/fun"/>
</dbReference>
<organism evidence="3 4">
    <name type="scientific">Orbilia blumenaviensis</name>
    <dbReference type="NCBI Taxonomy" id="1796055"/>
    <lineage>
        <taxon>Eukaryota</taxon>
        <taxon>Fungi</taxon>
        <taxon>Dikarya</taxon>
        <taxon>Ascomycota</taxon>
        <taxon>Pezizomycotina</taxon>
        <taxon>Orbiliomycetes</taxon>
        <taxon>Orbiliales</taxon>
        <taxon>Orbiliaceae</taxon>
        <taxon>Orbilia</taxon>
    </lineage>
</organism>
<dbReference type="Pfam" id="PF09056">
    <property type="entry name" value="Phospholip_A2_3"/>
    <property type="match status" value="1"/>
</dbReference>
<protein>
    <submittedName>
        <fullName evidence="3">Uncharacterized protein</fullName>
    </submittedName>
</protein>
<evidence type="ECO:0000313" key="4">
    <source>
        <dbReference type="Proteomes" id="UP001373714"/>
    </source>
</evidence>
<feature type="compositionally biased region" description="Basic and acidic residues" evidence="1">
    <location>
        <begin position="81"/>
        <end position="92"/>
    </location>
</feature>
<dbReference type="GO" id="GO:0050482">
    <property type="term" value="P:arachidonate secretion"/>
    <property type="evidence" value="ECO:0007669"/>
    <property type="project" value="InterPro"/>
</dbReference>
<gene>
    <name evidence="3" type="ORF">TWF730_003937</name>
</gene>
<keyword evidence="4" id="KW-1185">Reference proteome</keyword>
<accession>A0AAV9U0S9</accession>
<evidence type="ECO:0000256" key="2">
    <source>
        <dbReference type="SAM" id="SignalP"/>
    </source>
</evidence>